<dbReference type="EMBL" id="CP089977">
    <property type="protein sequence ID" value="UXZ05436.1"/>
    <property type="molecule type" value="Genomic_DNA"/>
</dbReference>
<protein>
    <submittedName>
        <fullName evidence="2">Sulfurtransferase TusA family protein</fullName>
    </submittedName>
</protein>
<dbReference type="Pfam" id="PF01206">
    <property type="entry name" value="TusA"/>
    <property type="match status" value="1"/>
</dbReference>
<dbReference type="CDD" id="cd00291">
    <property type="entry name" value="SirA_YedF_YeeD"/>
    <property type="match status" value="1"/>
</dbReference>
<organism evidence="2 3">
    <name type="scientific">Moraxella nasicaprae</name>
    <dbReference type="NCBI Taxonomy" id="2904122"/>
    <lineage>
        <taxon>Bacteria</taxon>
        <taxon>Pseudomonadati</taxon>
        <taxon>Pseudomonadota</taxon>
        <taxon>Gammaproteobacteria</taxon>
        <taxon>Moraxellales</taxon>
        <taxon>Moraxellaceae</taxon>
        <taxon>Moraxella</taxon>
    </lineage>
</organism>
<proteinExistence type="predicted"/>
<accession>A0ABY6F5Q2</accession>
<feature type="domain" description="UPF0033" evidence="1">
    <location>
        <begin position="36"/>
        <end position="104"/>
    </location>
</feature>
<dbReference type="RefSeq" id="WP_263076933.1">
    <property type="nucleotide sequence ID" value="NZ_CP089977.1"/>
</dbReference>
<reference evidence="2" key="1">
    <citation type="submission" date="2021-12" db="EMBL/GenBank/DDBJ databases">
        <title>taxonomy of Moraxella sp. ZY201224.</title>
        <authorList>
            <person name="Li F."/>
        </authorList>
    </citation>
    <scope>NUCLEOTIDE SEQUENCE</scope>
    <source>
        <strain evidence="2">ZY201224</strain>
    </source>
</reference>
<dbReference type="InterPro" id="IPR001455">
    <property type="entry name" value="TusA-like"/>
</dbReference>
<evidence type="ECO:0000259" key="1">
    <source>
        <dbReference type="Pfam" id="PF01206"/>
    </source>
</evidence>
<dbReference type="Gene3D" id="3.30.110.40">
    <property type="entry name" value="TusA-like domain"/>
    <property type="match status" value="1"/>
</dbReference>
<sequence>MNYPFLASCDEALYNHLSEELAQQADEIVRPISHFFDAQGLPCPMPLLKAKVSLRLVASGQSLYLLASDQNSQTDIIAFCKKNGLMAHSWVSQWTDKPCYHFIINKP</sequence>
<dbReference type="Proteomes" id="UP001063782">
    <property type="component" value="Chromosome"/>
</dbReference>
<gene>
    <name evidence="2" type="ORF">LU297_03005</name>
</gene>
<evidence type="ECO:0000313" key="2">
    <source>
        <dbReference type="EMBL" id="UXZ05436.1"/>
    </source>
</evidence>
<dbReference type="SUPFAM" id="SSF64307">
    <property type="entry name" value="SirA-like"/>
    <property type="match status" value="1"/>
</dbReference>
<keyword evidence="3" id="KW-1185">Reference proteome</keyword>
<name>A0ABY6F5Q2_9GAMM</name>
<dbReference type="InterPro" id="IPR036868">
    <property type="entry name" value="TusA-like_sf"/>
</dbReference>
<evidence type="ECO:0000313" key="3">
    <source>
        <dbReference type="Proteomes" id="UP001063782"/>
    </source>
</evidence>